<dbReference type="EC" id="2.7.1.150" evidence="1"/>
<evidence type="ECO:0000256" key="2">
    <source>
        <dbReference type="ARBA" id="ARBA00022679"/>
    </source>
</evidence>
<dbReference type="Gene3D" id="3.30.810.10">
    <property type="entry name" value="2-Layer Sandwich"/>
    <property type="match status" value="1"/>
</dbReference>
<dbReference type="InterPro" id="IPR002498">
    <property type="entry name" value="PInositol-4-P-4/5-kinase_core"/>
</dbReference>
<dbReference type="FunFam" id="3.30.800.10:FF:000007">
    <property type="entry name" value="Putative 1-phosphatidylinositol-4-phosphate 5-kinase/ zinc ion binding family"/>
    <property type="match status" value="1"/>
</dbReference>
<dbReference type="PANTHER" id="PTHR45748:SF4">
    <property type="entry name" value="1-PHOSPHATIDYLINOSITOL-3-PHOSPHATE 5-KINASE FAB1D-RELATED"/>
    <property type="match status" value="1"/>
</dbReference>
<protein>
    <recommendedName>
        <fullName evidence="1">1-phosphatidylinositol-3-phosphate 5-kinase</fullName>
        <ecNumber evidence="1">2.7.1.150</ecNumber>
    </recommendedName>
</protein>
<dbReference type="PANTHER" id="PTHR45748">
    <property type="entry name" value="1-PHOSPHATIDYLINOSITOL 3-PHOSPHATE 5-KINASE-RELATED"/>
    <property type="match status" value="1"/>
</dbReference>
<evidence type="ECO:0000256" key="1">
    <source>
        <dbReference type="ARBA" id="ARBA00012009"/>
    </source>
</evidence>
<keyword evidence="3 6" id="KW-0547">Nucleotide-binding</keyword>
<evidence type="ECO:0000256" key="5">
    <source>
        <dbReference type="ARBA" id="ARBA00022840"/>
    </source>
</evidence>
<dbReference type="InterPro" id="IPR027409">
    <property type="entry name" value="GroEL-like_apical_dom_sf"/>
</dbReference>
<evidence type="ECO:0000256" key="4">
    <source>
        <dbReference type="ARBA" id="ARBA00022777"/>
    </source>
</evidence>
<dbReference type="GO" id="GO:0010008">
    <property type="term" value="C:endosome membrane"/>
    <property type="evidence" value="ECO:0007669"/>
    <property type="project" value="TreeGrafter"/>
</dbReference>
<dbReference type="Gene3D" id="3.30.800.10">
    <property type="entry name" value="Phosphatidylinositol Phosphate Kinase II Beta"/>
    <property type="match status" value="1"/>
</dbReference>
<dbReference type="Proteomes" id="UP000636709">
    <property type="component" value="Unassembled WGS sequence"/>
</dbReference>
<sequence length="1092" mass="122726">MNGQLKMLAARFLESAGGIPAGWLDIVTSLSWEAALVIRPDDGASGNDMDPSSYVKVKCLASGTRRQSEVIRGLVFKKNAAHKHMPTRCHSPRLLLLRGVLGDSDNIAFSSFSSIEQEKDQLDKSVCKMMDICRPNVIMVEKTVSRDIQELLLKQGVTLIIDMKLNRLQKIARCSGSPILSFSEVLSRKPKLRQCDYFHIDKVPEEHNHSTTVQAGKIRQSKTLMFLEGFHKPLGCTILLRGANSEELKKVKQVMHYTVFAAYHLVLETSFFEDQRVLLNNKNASKVVSTKAESPVVHRIISAPSIGSHLVGPKDNDAKTVTISPTKIQDLNPFVPNDEPPEGPVIYYDSKQEIPPERLASSVSGSPRRSIDIFRHQNIYLPVTSSQEETENEDDLQYSQDMTSYGLHIMPSDGSYENLGHLSDPWNQAPTESNEKMTLHDHAVSGEQQSTSYISGDKTSDTDEVDDILESQSILILLSSQCITKQVLARGVMIFSEVTGLLQDLKDQVSDMEIYNGAFIPIKEFSQLEDLLIKEKSEFMCTLAQAVDGTVPSSVHEILNVNWLYQYLLLELYVWDRRLHQLLRCISAEKERIEIGVKETSEFTGEQTAVVAEVDDIAECTGRKASLQPEKFSEPGIDLLDENAWDKHNEEAHRSEVHFSGISNCLDVQSNGLVARSMSPKQEQLSIPQQFRLSQWDWVWNPLPESRLAYRQELEVGCLERFELINRYCPSHLSPLHKHKQSAEEFTVGPGGNVLCVSEDEISSIISRALAISEERRHLLDAITESEPADNRAGERIKTMEKSYSSVSESSSASSSWSSTLSSTGSSDSEAATSSDDLSSYESSLLPSSLHPEISVNGSVALRGKYSVICVHSNQFYNLRKKCCPSELAYITSLSRCKKWDAQGGKSKAFFAKTVDDRFIIKQIKKTEFESFIKFASDYFKHAYYSLDTGSQTCLAKILGIYQVFHMLLLQSINVMDYSLLVGVDKQKHELVFGIIDYLRQYTWDKQLETWVKTSLVVPKNESPTVISPREYKKRFRKFMSKYFLTVPDDWSKENRPVSCKSCAHAGSTKWPGVMDEKPPQHPNPNTIVACA</sequence>
<evidence type="ECO:0000313" key="9">
    <source>
        <dbReference type="EMBL" id="KAF8660042.1"/>
    </source>
</evidence>
<dbReference type="GO" id="GO:0005524">
    <property type="term" value="F:ATP binding"/>
    <property type="evidence" value="ECO:0007669"/>
    <property type="project" value="UniProtKB-UniRule"/>
</dbReference>
<evidence type="ECO:0000256" key="3">
    <source>
        <dbReference type="ARBA" id="ARBA00022741"/>
    </source>
</evidence>
<feature type="region of interest" description="Disordered" evidence="7">
    <location>
        <begin position="801"/>
        <end position="835"/>
    </location>
</feature>
<keyword evidence="10" id="KW-1185">Reference proteome</keyword>
<evidence type="ECO:0000256" key="6">
    <source>
        <dbReference type="PROSITE-ProRule" id="PRU00781"/>
    </source>
</evidence>
<dbReference type="InterPro" id="IPR027483">
    <property type="entry name" value="PInositol-4-P-4/5-kinase_C_sf"/>
</dbReference>
<dbReference type="GO" id="GO:0000285">
    <property type="term" value="F:1-phosphatidylinositol-3-phosphate 5-kinase activity"/>
    <property type="evidence" value="ECO:0007669"/>
    <property type="project" value="UniProtKB-EC"/>
</dbReference>
<organism evidence="9 10">
    <name type="scientific">Digitaria exilis</name>
    <dbReference type="NCBI Taxonomy" id="1010633"/>
    <lineage>
        <taxon>Eukaryota</taxon>
        <taxon>Viridiplantae</taxon>
        <taxon>Streptophyta</taxon>
        <taxon>Embryophyta</taxon>
        <taxon>Tracheophyta</taxon>
        <taxon>Spermatophyta</taxon>
        <taxon>Magnoliopsida</taxon>
        <taxon>Liliopsida</taxon>
        <taxon>Poales</taxon>
        <taxon>Poaceae</taxon>
        <taxon>PACMAD clade</taxon>
        <taxon>Panicoideae</taxon>
        <taxon>Panicodae</taxon>
        <taxon>Paniceae</taxon>
        <taxon>Anthephorinae</taxon>
        <taxon>Digitaria</taxon>
    </lineage>
</organism>
<dbReference type="FunFam" id="3.50.7.10:FF:000007">
    <property type="entry name" value="1-phosphatidylinositol 3-phosphate 5-kinase isoform X1"/>
    <property type="match status" value="1"/>
</dbReference>
<dbReference type="Pfam" id="PF00118">
    <property type="entry name" value="Cpn60_TCP1"/>
    <property type="match status" value="1"/>
</dbReference>
<proteinExistence type="predicted"/>
<feature type="compositionally biased region" description="Low complexity" evidence="7">
    <location>
        <begin position="803"/>
        <end position="835"/>
    </location>
</feature>
<dbReference type="CDD" id="cd17300">
    <property type="entry name" value="PIPKc_PIKfyve"/>
    <property type="match status" value="1"/>
</dbReference>
<dbReference type="PROSITE" id="PS51455">
    <property type="entry name" value="PIPK"/>
    <property type="match status" value="1"/>
</dbReference>
<dbReference type="AlphaFoldDB" id="A0A835AED4"/>
<keyword evidence="5 6" id="KW-0067">ATP-binding</keyword>
<keyword evidence="4 6" id="KW-0418">Kinase</keyword>
<dbReference type="InterPro" id="IPR002423">
    <property type="entry name" value="Cpn60/GroEL/TCP-1"/>
</dbReference>
<dbReference type="Gene3D" id="3.50.7.10">
    <property type="entry name" value="GroEL"/>
    <property type="match status" value="1"/>
</dbReference>
<dbReference type="SUPFAM" id="SSF52029">
    <property type="entry name" value="GroEL apical domain-like"/>
    <property type="match status" value="1"/>
</dbReference>
<dbReference type="Pfam" id="PF01504">
    <property type="entry name" value="PIP5K"/>
    <property type="match status" value="2"/>
</dbReference>
<name>A0A835AED4_9POAL</name>
<evidence type="ECO:0000313" key="10">
    <source>
        <dbReference type="Proteomes" id="UP000636709"/>
    </source>
</evidence>
<dbReference type="OrthoDB" id="5575559at2759"/>
<dbReference type="GO" id="GO:0046854">
    <property type="term" value="P:phosphatidylinositol phosphate biosynthetic process"/>
    <property type="evidence" value="ECO:0007669"/>
    <property type="project" value="TreeGrafter"/>
</dbReference>
<evidence type="ECO:0000259" key="8">
    <source>
        <dbReference type="PROSITE" id="PS51455"/>
    </source>
</evidence>
<dbReference type="InterPro" id="IPR027484">
    <property type="entry name" value="PInositol-4-P-5-kinase_N"/>
</dbReference>
<feature type="domain" description="PIPK" evidence="8">
    <location>
        <begin position="969"/>
        <end position="1044"/>
    </location>
</feature>
<evidence type="ECO:0000256" key="7">
    <source>
        <dbReference type="SAM" id="MobiDB-lite"/>
    </source>
</evidence>
<dbReference type="InterPro" id="IPR044769">
    <property type="entry name" value="PIKfyve_PIPKc"/>
</dbReference>
<reference evidence="9" key="1">
    <citation type="submission" date="2020-07" db="EMBL/GenBank/DDBJ databases">
        <title>Genome sequence and genetic diversity analysis of an under-domesticated orphan crop, white fonio (Digitaria exilis).</title>
        <authorList>
            <person name="Bennetzen J.L."/>
            <person name="Chen S."/>
            <person name="Ma X."/>
            <person name="Wang X."/>
            <person name="Yssel A.E.J."/>
            <person name="Chaluvadi S.R."/>
            <person name="Johnson M."/>
            <person name="Gangashetty P."/>
            <person name="Hamidou F."/>
            <person name="Sanogo M.D."/>
            <person name="Zwaenepoel A."/>
            <person name="Wallace J."/>
            <person name="Van De Peer Y."/>
            <person name="Van Deynze A."/>
        </authorList>
    </citation>
    <scope>NUCLEOTIDE SEQUENCE</scope>
    <source>
        <tissue evidence="9">Leaves</tissue>
    </source>
</reference>
<keyword evidence="2 6" id="KW-0808">Transferase</keyword>
<dbReference type="SUPFAM" id="SSF56104">
    <property type="entry name" value="SAICAR synthase-like"/>
    <property type="match status" value="1"/>
</dbReference>
<dbReference type="CDD" id="cd03334">
    <property type="entry name" value="Fab1_TCP"/>
    <property type="match status" value="1"/>
</dbReference>
<comment type="caution">
    <text evidence="9">The sequence shown here is derived from an EMBL/GenBank/DDBJ whole genome shotgun (WGS) entry which is preliminary data.</text>
</comment>
<accession>A0A835AED4</accession>
<dbReference type="SMART" id="SM00330">
    <property type="entry name" value="PIPKc"/>
    <property type="match status" value="1"/>
</dbReference>
<feature type="region of interest" description="Disordered" evidence="7">
    <location>
        <begin position="1072"/>
        <end position="1092"/>
    </location>
</feature>
<gene>
    <name evidence="9" type="ORF">HU200_058128</name>
</gene>
<dbReference type="EMBL" id="JACEFO010002446">
    <property type="protein sequence ID" value="KAF8660042.1"/>
    <property type="molecule type" value="Genomic_DNA"/>
</dbReference>